<dbReference type="InterPro" id="IPR045058">
    <property type="entry name" value="GIMA/IAN/Toc"/>
</dbReference>
<evidence type="ECO:0000313" key="8">
    <source>
        <dbReference type="Proteomes" id="UP000694383"/>
    </source>
</evidence>
<dbReference type="GO" id="GO:0005525">
    <property type="term" value="F:GTP binding"/>
    <property type="evidence" value="ECO:0007669"/>
    <property type="project" value="UniProtKB-KW"/>
</dbReference>
<sequence length="414" mass="47317">MTDPETACSSGSFIPNNSELRMMMVGKTGIGKSATGNTILGENCFQSKRSTRPVTVNCSKGRAVVDGQQVSVIDTPGLFYTKFRENKTVKDLSQCISFAAPGPNVFLVVVSVGRFTQEDKAILQKIQEIFGQDPYRYSMVLFTHGDLLEDPIEEFLKESPELQELVTRCNGQYHVFNNKLQDKKPQVRELLQKVRAIVEKNGGSHYTTKKFQAAERAILLEMEKEIQMLEEIEKLRELREAEAKKDREKLEEIMFGQLRILVEDHERQLQQMKAVRSIVQKKEGSHYTNQIFQEADGATQEEQQQILKEHEEQICKEMEEMEREILASYKSQIEKMKAEFQDKRNMEKSLKESIITKLNSLRENCEGKLQEMKAGVQTRPEVGILREALGMDLYAVIGMGVVYLIKLVMGLFGL</sequence>
<name>A0A8C7WVT7_9TELE</name>
<keyword evidence="2" id="KW-0547">Nucleotide-binding</keyword>
<dbReference type="PROSITE" id="PS51720">
    <property type="entry name" value="G_AIG1"/>
    <property type="match status" value="1"/>
</dbReference>
<reference evidence="7" key="1">
    <citation type="submission" date="2025-08" db="UniProtKB">
        <authorList>
            <consortium name="Ensembl"/>
        </authorList>
    </citation>
    <scope>IDENTIFICATION</scope>
</reference>
<feature type="coiled-coil region" evidence="4">
    <location>
        <begin position="229"/>
        <end position="353"/>
    </location>
</feature>
<keyword evidence="8" id="KW-1185">Reference proteome</keyword>
<proteinExistence type="inferred from homology"/>
<reference evidence="7" key="2">
    <citation type="submission" date="2025-09" db="UniProtKB">
        <authorList>
            <consortium name="Ensembl"/>
        </authorList>
    </citation>
    <scope>IDENTIFICATION</scope>
</reference>
<feature type="transmembrane region" description="Helical" evidence="5">
    <location>
        <begin position="393"/>
        <end position="412"/>
    </location>
</feature>
<keyword evidence="4" id="KW-0175">Coiled coil</keyword>
<evidence type="ECO:0000256" key="5">
    <source>
        <dbReference type="SAM" id="Phobius"/>
    </source>
</evidence>
<dbReference type="CDD" id="cd01852">
    <property type="entry name" value="AIG1"/>
    <property type="match status" value="1"/>
</dbReference>
<protein>
    <recommendedName>
        <fullName evidence="6">AIG1-type G domain-containing protein</fullName>
    </recommendedName>
</protein>
<dbReference type="Pfam" id="PF04548">
    <property type="entry name" value="AIG1"/>
    <property type="match status" value="1"/>
</dbReference>
<dbReference type="InterPro" id="IPR006703">
    <property type="entry name" value="G_AIG1"/>
</dbReference>
<dbReference type="AlphaFoldDB" id="A0A8C7WVT7"/>
<evidence type="ECO:0000256" key="3">
    <source>
        <dbReference type="ARBA" id="ARBA00023134"/>
    </source>
</evidence>
<keyword evidence="5" id="KW-0812">Transmembrane</keyword>
<evidence type="ECO:0000313" key="7">
    <source>
        <dbReference type="Ensembl" id="ENSOSIP00000003962.1"/>
    </source>
</evidence>
<keyword evidence="5" id="KW-1133">Transmembrane helix</keyword>
<keyword evidence="3" id="KW-0342">GTP-binding</keyword>
<dbReference type="SUPFAM" id="SSF52540">
    <property type="entry name" value="P-loop containing nucleoside triphosphate hydrolases"/>
    <property type="match status" value="1"/>
</dbReference>
<dbReference type="GeneTree" id="ENSGT01120000271858"/>
<evidence type="ECO:0000256" key="4">
    <source>
        <dbReference type="SAM" id="Coils"/>
    </source>
</evidence>
<feature type="domain" description="AIG1-type G" evidence="6">
    <location>
        <begin position="17"/>
        <end position="215"/>
    </location>
</feature>
<dbReference type="FunFam" id="3.40.50.300:FF:000366">
    <property type="entry name" value="GTPase, IMAP family member 2"/>
    <property type="match status" value="1"/>
</dbReference>
<keyword evidence="5" id="KW-0472">Membrane</keyword>
<organism evidence="7 8">
    <name type="scientific">Oryzias sinensis</name>
    <name type="common">Chinese medaka</name>
    <dbReference type="NCBI Taxonomy" id="183150"/>
    <lineage>
        <taxon>Eukaryota</taxon>
        <taxon>Metazoa</taxon>
        <taxon>Chordata</taxon>
        <taxon>Craniata</taxon>
        <taxon>Vertebrata</taxon>
        <taxon>Euteleostomi</taxon>
        <taxon>Actinopterygii</taxon>
        <taxon>Neopterygii</taxon>
        <taxon>Teleostei</taxon>
        <taxon>Neoteleostei</taxon>
        <taxon>Acanthomorphata</taxon>
        <taxon>Ovalentaria</taxon>
        <taxon>Atherinomorphae</taxon>
        <taxon>Beloniformes</taxon>
        <taxon>Adrianichthyidae</taxon>
        <taxon>Oryziinae</taxon>
        <taxon>Oryzias</taxon>
    </lineage>
</organism>
<dbReference type="Proteomes" id="UP000694383">
    <property type="component" value="Unplaced"/>
</dbReference>
<dbReference type="InterPro" id="IPR027417">
    <property type="entry name" value="P-loop_NTPase"/>
</dbReference>
<evidence type="ECO:0000259" key="6">
    <source>
        <dbReference type="PROSITE" id="PS51720"/>
    </source>
</evidence>
<dbReference type="Gene3D" id="3.40.50.300">
    <property type="entry name" value="P-loop containing nucleotide triphosphate hydrolases"/>
    <property type="match status" value="1"/>
</dbReference>
<evidence type="ECO:0000256" key="1">
    <source>
        <dbReference type="ARBA" id="ARBA00008535"/>
    </source>
</evidence>
<accession>A0A8C7WVT7</accession>
<evidence type="ECO:0000256" key="2">
    <source>
        <dbReference type="ARBA" id="ARBA00022741"/>
    </source>
</evidence>
<dbReference type="PANTHER" id="PTHR10903:SF112">
    <property type="entry name" value="SI:CH211-113E8.5"/>
    <property type="match status" value="1"/>
</dbReference>
<dbReference type="Ensembl" id="ENSOSIT00000004243.1">
    <property type="protein sequence ID" value="ENSOSIP00000003962.1"/>
    <property type="gene ID" value="ENSOSIG00000002436.1"/>
</dbReference>
<comment type="similarity">
    <text evidence="1">Belongs to the TRAFAC class TrmE-Era-EngA-EngB-Septin-like GTPase superfamily. AIG1/Toc34/Toc159-like paraseptin GTPase family. IAN subfamily.</text>
</comment>
<dbReference type="PANTHER" id="PTHR10903">
    <property type="entry name" value="GTPASE, IMAP FAMILY MEMBER-RELATED"/>
    <property type="match status" value="1"/>
</dbReference>